<feature type="compositionally biased region" description="Low complexity" evidence="1">
    <location>
        <begin position="968"/>
        <end position="990"/>
    </location>
</feature>
<feature type="compositionally biased region" description="Low complexity" evidence="1">
    <location>
        <begin position="1883"/>
        <end position="1897"/>
    </location>
</feature>
<name>A0A0N0DYQ3_LEPPY</name>
<feature type="compositionally biased region" description="Polar residues" evidence="1">
    <location>
        <begin position="1836"/>
        <end position="1846"/>
    </location>
</feature>
<feature type="region of interest" description="Disordered" evidence="1">
    <location>
        <begin position="277"/>
        <end position="326"/>
    </location>
</feature>
<feature type="compositionally biased region" description="Pro residues" evidence="1">
    <location>
        <begin position="157"/>
        <end position="175"/>
    </location>
</feature>
<feature type="compositionally biased region" description="Polar residues" evidence="1">
    <location>
        <begin position="794"/>
        <end position="806"/>
    </location>
</feature>
<evidence type="ECO:0000313" key="2">
    <source>
        <dbReference type="EMBL" id="KPA84428.1"/>
    </source>
</evidence>
<feature type="compositionally biased region" description="Low complexity" evidence="1">
    <location>
        <begin position="2422"/>
        <end position="2444"/>
    </location>
</feature>
<feature type="region of interest" description="Disordered" evidence="1">
    <location>
        <begin position="2224"/>
        <end position="2252"/>
    </location>
</feature>
<feature type="compositionally biased region" description="Acidic residues" evidence="1">
    <location>
        <begin position="991"/>
        <end position="1000"/>
    </location>
</feature>
<feature type="region of interest" description="Disordered" evidence="1">
    <location>
        <begin position="109"/>
        <end position="139"/>
    </location>
</feature>
<feature type="compositionally biased region" description="Polar residues" evidence="1">
    <location>
        <begin position="2100"/>
        <end position="2110"/>
    </location>
</feature>
<protein>
    <submittedName>
        <fullName evidence="2">Uncharacterized protein</fullName>
    </submittedName>
</protein>
<feature type="compositionally biased region" description="Low complexity" evidence="1">
    <location>
        <begin position="631"/>
        <end position="672"/>
    </location>
</feature>
<feature type="compositionally biased region" description="Low complexity" evidence="1">
    <location>
        <begin position="2270"/>
        <end position="2282"/>
    </location>
</feature>
<feature type="compositionally biased region" description="Polar residues" evidence="1">
    <location>
        <begin position="288"/>
        <end position="297"/>
    </location>
</feature>
<evidence type="ECO:0000256" key="1">
    <source>
        <dbReference type="SAM" id="MobiDB-lite"/>
    </source>
</evidence>
<feature type="compositionally biased region" description="Basic and acidic residues" evidence="1">
    <location>
        <begin position="1914"/>
        <end position="1939"/>
    </location>
</feature>
<comment type="caution">
    <text evidence="2">The sequence shown here is derived from an EMBL/GenBank/DDBJ whole genome shotgun (WGS) entry which is preliminary data.</text>
</comment>
<feature type="compositionally biased region" description="Low complexity" evidence="1">
    <location>
        <begin position="2224"/>
        <end position="2235"/>
    </location>
</feature>
<sequence>MAHIYLCKPQSLVRPLSPSRSNTYLDDILHQTRICGVFPSYTALIAAAGNDIASRPGAVRQPPPLPQPLTEQHEHTGDYAQAPNAICVAAHRSPSAPLVVEDGVMLQPPPPYAEVQASPHRESCDVPQPMREEASASRDRTVEYVNEFLHVHTHPLAPQPPPPSLPSPAPPPQPPVVVEAAANAGGESPSYGAAMSPKPPVVLQANNKKGRRSRQTTSQQRDAPSRPLATSAVCESNAHGEVPSSLAYAQRFLVEYEALSRRDIIIDYYAAFPPPPAPASGVGGEVPSATTSRSPLRNRQPPAPSVTAPFAKKRGKRPKPTRDGFVSASRHSCRLVFPGSLWDAVLRHHRKFLQHALIHDVEAALPATSVDVISLHTSATELEAILSVKEINPRRRVNADAVLQECGFDGVWETYNFVSSVLIGNGNSQHPLPSLATPPAPPLPRPLPPAQFRTRANEEEQEKGVEEGGVAQNQASPSPRTASRVGGAPWRQTRQQANRRGEAPSTQSELVVPIVFATSVTNKLRRAARSGTSGDLHVALRRDGLYAVPSAKEVRVRATRVNADGLYVELVFRWQEGDEVEENAEEAMADAPFTDTWKYLEECQPPTTTSVLSTVVKREASTVRQTAAATPRQQEQRYQQQPQQRSPPSQPVRRVGAGTATRTETSPSSSSTRYSVKMFNMMCEVPLPTPLMAANEPNVSRGALRADIARLPMEAVSEAQISIGSPQTSTDGNSSVGFEVDAVPKRVARSVRAASFPQSFPHLARLSPTVPRAAAMGVAARTPVPHRATVGTSMTSLTRSASQVSERSSETDNVAAAEQEMPQVPPAALLSPLDGGDNTVSEVFSVSDDARPASLICAATQTSFTVSSSSTLVVSARVRTPSRVTSSVFSDSSSGVISPEQQQQQRESRCSHVTSESSGATSQVAPLPVLFAVEAVSPQALVAAVALHASESEPSVADEEVDGNGHVAEAGGSAESAESPHSTASSASSEDGNEESEDEGSVQPVAVARGRVRSYVQIEDGRGTSLPSLEVTEAVPGVPVAAPTELKYSVQSPRLTFSILGEKWAALLEEYPVLLKRALQADVQDLCSVPLSALGNVDITYDDRLRVVVVVDPDVTLKPMAAASAAMLSIGDGSDTTLPVERLPHAWSLYNRQAQQHFLPAAESSKPPFAFSFTRRPKESPILCRQPTDSRAVLNGSIRTVKLNPVESLLSPVSAVGDSRSISRSSVVSVYQIELPGTLWNTLLAHRRDEVTAAVMADVEELLADQLAQLTLEDITVQEDGRLRVDFGVPLVALPCGLNPPQFRWALERLPLTHLRELQSTAASHVPTTAQISRVFDVPALREDVIQQEEATIRTLFVSETCALVDTTDDNVLRLTVSGNLTIGVVMRVPMQSVAKAWQKALMEYRYPALIDFLREVATRETLPNPLSADAMRRATLLSSSSLMVTSPAKESTQANVTTSPATVDSSSSSSSTCTNAKEDSSSAHAVYLEGLLCPRLLEEHAVELHEAVLSDAALTLSPLSVSVEQLVPTVQSHGVLFTFLLRGLSSPTNLQDVENALQSCAFTKARALYTRLQTELDEEVKMEARRAAEYAMQLDGEAWLEVLEKHKQRLRDTFALEALTCLRGSDAIKVPVGVAVKTVVPKGTGVAISYDVVSSSAAADAADRVHVAEVLGQYPFPLLWGLYDEVMLSREPLKHTINRNWITARRQRLLNTAYTAAGEPPDSRSYSIIGYTDEMDLEEYLLHYSPNAPAGDPGCAATAAATSSGSASPLSITAESPAGHEEYDFRYLPAPSSQSSSTTTHTTPQLPRLVALEVSPPPPQPRVLVAPQLGANVAAATSTQPSTVSLPPPPPLPPQETDKAPVQQQLQVTRPHTPTPSPKPQPAAQQPEQQQPQQQQSEHDTPNPCTPLAASQVDEKSTLRELVRRISEQCRVNKDALRARTATASYSSSDEEETDETEEEVVAENEVDDSSSITEDDEESAHVSPLRPSPPPNNGGGAVDHTLLVPQTTPVMPRRPLDIKPVPAPSHAKAVIHILTSEPAVFSRPTPAPPSRAKVDVPELTSAKQIEAPVRLRSRHPSNAGEDRQLKNAPPVPDVARQSHPTKVASSLRPSAAQKEPLLPRMGGSTITSHHEEHRDEKASSSSNEAKLAVQRSPASPYTPRGDVAAPVPVLHLPPMGQHSAAPITVVDVRMTHPPLAVPLVVSPHAGVVGTRTEPVLSAGVSLASSSQLSSRSRNATPRAHRPSKVAESTPPALPVLYASVTSPPCSTLTLPPTNLPQSSTAPVGETSCSATPATQSSGATSPATEPPVRVVKHSMLARPGPAAPPLQRQLQLHSPLPGPRAAGEVQMKSVKMIHDTDSPAPPRQTPSSSSSSPPPPQLPRLHPSVKHTDATQAAVVKRAPSTSPPDVLSDGPTGSHHSRVSPSTSQASASRNSMSSRPRSVSGGDTPKLKLPEVRTDQSAAVAVVTQPNDRFGALWQNLSAVEHAVGARYARVERELMVAADGSASVTGAASGKEGHRGR</sequence>
<dbReference type="OrthoDB" id="267227at2759"/>
<feature type="region of interest" description="Disordered" evidence="1">
    <location>
        <begin position="1448"/>
        <end position="1478"/>
    </location>
</feature>
<feature type="compositionally biased region" description="Polar residues" evidence="1">
    <location>
        <begin position="492"/>
        <end position="507"/>
    </location>
</feature>
<proteinExistence type="predicted"/>
<dbReference type="EMBL" id="LGTL01000003">
    <property type="protein sequence ID" value="KPA84428.1"/>
    <property type="molecule type" value="Genomic_DNA"/>
</dbReference>
<gene>
    <name evidence="2" type="ORF">ABB37_02403</name>
</gene>
<feature type="region of interest" description="Disordered" evidence="1">
    <location>
        <begin position="884"/>
        <end position="921"/>
    </location>
</feature>
<dbReference type="OMA" id="IVAKRCA"/>
<feature type="compositionally biased region" description="Basic and acidic residues" evidence="1">
    <location>
        <begin position="2130"/>
        <end position="2140"/>
    </location>
</feature>
<feature type="compositionally biased region" description="Basic and acidic residues" evidence="1">
    <location>
        <begin position="119"/>
        <end position="139"/>
    </location>
</feature>
<feature type="compositionally biased region" description="Polar residues" evidence="1">
    <location>
        <begin position="2288"/>
        <end position="2305"/>
    </location>
</feature>
<feature type="region of interest" description="Disordered" evidence="1">
    <location>
        <begin position="794"/>
        <end position="814"/>
    </location>
</feature>
<feature type="region of interest" description="Disordered" evidence="1">
    <location>
        <begin position="2270"/>
        <end position="2343"/>
    </location>
</feature>
<feature type="compositionally biased region" description="Basic and acidic residues" evidence="1">
    <location>
        <begin position="455"/>
        <end position="466"/>
    </location>
</feature>
<feature type="region of interest" description="Disordered" evidence="1">
    <location>
        <begin position="953"/>
        <end position="1004"/>
    </location>
</feature>
<feature type="region of interest" description="Disordered" evidence="1">
    <location>
        <begin position="1835"/>
        <end position="2003"/>
    </location>
</feature>
<feature type="region of interest" description="Disordered" evidence="1">
    <location>
        <begin position="153"/>
        <end position="236"/>
    </location>
</feature>
<accession>A0A0N0DYQ3</accession>
<reference evidence="2 3" key="1">
    <citation type="submission" date="2015-07" db="EMBL/GenBank/DDBJ databases">
        <title>High-quality genome of monoxenous trypanosomatid Leptomonas pyrrhocoris.</title>
        <authorList>
            <person name="Flegontov P."/>
            <person name="Butenko A."/>
            <person name="Firsov S."/>
            <person name="Vlcek C."/>
            <person name="Logacheva M.D."/>
            <person name="Field M."/>
            <person name="Filatov D."/>
            <person name="Flegontova O."/>
            <person name="Gerasimov E."/>
            <person name="Jackson A.P."/>
            <person name="Kelly S."/>
            <person name="Opperdoes F."/>
            <person name="O'Reilly A."/>
            <person name="Votypka J."/>
            <person name="Yurchenko V."/>
            <person name="Lukes J."/>
        </authorList>
    </citation>
    <scope>NUCLEOTIDE SEQUENCE [LARGE SCALE GENOMIC DNA]</scope>
    <source>
        <strain evidence="2">H10</strain>
    </source>
</reference>
<feature type="region of interest" description="Disordered" evidence="1">
    <location>
        <begin position="55"/>
        <end position="75"/>
    </location>
</feature>
<evidence type="ECO:0000313" key="3">
    <source>
        <dbReference type="Proteomes" id="UP000037923"/>
    </source>
</evidence>
<feature type="compositionally biased region" description="Low complexity" evidence="1">
    <location>
        <begin position="884"/>
        <end position="905"/>
    </location>
</feature>
<dbReference type="GeneID" id="26902698"/>
<feature type="region of interest" description="Disordered" evidence="1">
    <location>
        <begin position="1754"/>
        <end position="1775"/>
    </location>
</feature>
<dbReference type="Proteomes" id="UP000037923">
    <property type="component" value="Unassembled WGS sequence"/>
</dbReference>
<dbReference type="VEuPathDB" id="TriTrypDB:LpyrH10_03_5540"/>
<dbReference type="RefSeq" id="XP_015662867.1">
    <property type="nucleotide sequence ID" value="XM_015799389.1"/>
</dbReference>
<feature type="compositionally biased region" description="Acidic residues" evidence="1">
    <location>
        <begin position="1950"/>
        <end position="1980"/>
    </location>
</feature>
<feature type="region of interest" description="Disordered" evidence="1">
    <location>
        <begin position="2356"/>
        <end position="2455"/>
    </location>
</feature>
<feature type="compositionally biased region" description="Pro residues" evidence="1">
    <location>
        <begin position="436"/>
        <end position="449"/>
    </location>
</feature>
<feature type="compositionally biased region" description="Polar residues" evidence="1">
    <location>
        <begin position="471"/>
        <end position="481"/>
    </location>
</feature>
<feature type="region of interest" description="Disordered" evidence="1">
    <location>
        <begin position="430"/>
        <end position="507"/>
    </location>
</feature>
<feature type="compositionally biased region" description="Polar residues" evidence="1">
    <location>
        <begin position="1449"/>
        <end position="1465"/>
    </location>
</feature>
<feature type="region of interest" description="Disordered" evidence="1">
    <location>
        <begin position="622"/>
        <end position="673"/>
    </location>
</feature>
<keyword evidence="3" id="KW-1185">Reference proteome</keyword>
<feature type="compositionally biased region" description="Low complexity" evidence="1">
    <location>
        <begin position="176"/>
        <end position="187"/>
    </location>
</feature>
<feature type="compositionally biased region" description="Low complexity" evidence="1">
    <location>
        <begin position="1940"/>
        <end position="1949"/>
    </location>
</feature>
<feature type="compositionally biased region" description="Polar residues" evidence="1">
    <location>
        <begin position="911"/>
        <end position="921"/>
    </location>
</feature>
<organism evidence="2 3">
    <name type="scientific">Leptomonas pyrrhocoris</name>
    <name type="common">Firebug parasite</name>
    <dbReference type="NCBI Taxonomy" id="157538"/>
    <lineage>
        <taxon>Eukaryota</taxon>
        <taxon>Discoba</taxon>
        <taxon>Euglenozoa</taxon>
        <taxon>Kinetoplastea</taxon>
        <taxon>Metakinetoplastina</taxon>
        <taxon>Trypanosomatida</taxon>
        <taxon>Trypanosomatidae</taxon>
        <taxon>Leishmaniinae</taxon>
        <taxon>Leptomonas</taxon>
    </lineage>
</organism>
<feature type="region of interest" description="Disordered" evidence="1">
    <location>
        <begin position="2042"/>
        <end position="2164"/>
    </location>
</feature>